<dbReference type="PANTHER" id="PTHR13348:SF0">
    <property type="entry name" value="RIBONUCLEASE P PROTEIN SUBUNIT P29"/>
    <property type="match status" value="1"/>
</dbReference>
<dbReference type="Gene3D" id="2.30.30.210">
    <property type="entry name" value="Ribonuclease P/MRP, subunit p29"/>
    <property type="match status" value="1"/>
</dbReference>
<dbReference type="Pfam" id="PF01868">
    <property type="entry name" value="RNase_P-MRP_p29"/>
    <property type="match status" value="1"/>
</dbReference>
<accession>A0A0C9SST1</accession>
<dbReference type="InterPro" id="IPR036980">
    <property type="entry name" value="RNase_P/MRP_Rpp29_sf"/>
</dbReference>
<dbReference type="GO" id="GO:0006364">
    <property type="term" value="P:rRNA processing"/>
    <property type="evidence" value="ECO:0007669"/>
    <property type="project" value="TreeGrafter"/>
</dbReference>
<reference evidence="4 5" key="1">
    <citation type="submission" date="2014-06" db="EMBL/GenBank/DDBJ databases">
        <authorList>
            <consortium name="DOE Joint Genome Institute"/>
            <person name="Kuo A."/>
            <person name="Kohler A."/>
            <person name="Nagy L.G."/>
            <person name="Floudas D."/>
            <person name="Copeland A."/>
            <person name="Barry K.W."/>
            <person name="Cichocki N."/>
            <person name="Veneault-Fourrey C."/>
            <person name="LaButti K."/>
            <person name="Lindquist E.A."/>
            <person name="Lipzen A."/>
            <person name="Lundell T."/>
            <person name="Morin E."/>
            <person name="Murat C."/>
            <person name="Sun H."/>
            <person name="Tunlid A."/>
            <person name="Henrissat B."/>
            <person name="Grigoriev I.V."/>
            <person name="Hibbett D.S."/>
            <person name="Martin F."/>
            <person name="Nordberg H.P."/>
            <person name="Cantor M.N."/>
            <person name="Hua S.X."/>
        </authorList>
    </citation>
    <scope>NUCLEOTIDE SEQUENCE [LARGE SCALE GENOMIC DNA]</scope>
    <source>
        <strain evidence="4 5">ATCC 200175</strain>
    </source>
</reference>
<dbReference type="OrthoDB" id="124041at2759"/>
<feature type="region of interest" description="Disordered" evidence="3">
    <location>
        <begin position="223"/>
        <end position="246"/>
    </location>
</feature>
<dbReference type="GO" id="GO:0030677">
    <property type="term" value="C:ribonuclease P complex"/>
    <property type="evidence" value="ECO:0007669"/>
    <property type="project" value="InterPro"/>
</dbReference>
<evidence type="ECO:0000313" key="4">
    <source>
        <dbReference type="EMBL" id="KIJ11494.1"/>
    </source>
</evidence>
<comment type="similarity">
    <text evidence="2">Belongs to the eukaryotic/archaeal RNase P protein component 1 family.</text>
</comment>
<reference evidence="5" key="2">
    <citation type="submission" date="2015-01" db="EMBL/GenBank/DDBJ databases">
        <title>Evolutionary Origins and Diversification of the Mycorrhizal Mutualists.</title>
        <authorList>
            <consortium name="DOE Joint Genome Institute"/>
            <consortium name="Mycorrhizal Genomics Consortium"/>
            <person name="Kohler A."/>
            <person name="Kuo A."/>
            <person name="Nagy L.G."/>
            <person name="Floudas D."/>
            <person name="Copeland A."/>
            <person name="Barry K.W."/>
            <person name="Cichocki N."/>
            <person name="Veneault-Fourrey C."/>
            <person name="LaButti K."/>
            <person name="Lindquist E.A."/>
            <person name="Lipzen A."/>
            <person name="Lundell T."/>
            <person name="Morin E."/>
            <person name="Murat C."/>
            <person name="Riley R."/>
            <person name="Ohm R."/>
            <person name="Sun H."/>
            <person name="Tunlid A."/>
            <person name="Henrissat B."/>
            <person name="Grigoriev I.V."/>
            <person name="Hibbett D.S."/>
            <person name="Martin F."/>
        </authorList>
    </citation>
    <scope>NUCLEOTIDE SEQUENCE [LARGE SCALE GENOMIC DNA]</scope>
    <source>
        <strain evidence="5">ATCC 200175</strain>
    </source>
</reference>
<evidence type="ECO:0000256" key="2">
    <source>
        <dbReference type="ARBA" id="ARBA00006181"/>
    </source>
</evidence>
<keyword evidence="5" id="KW-1185">Reference proteome</keyword>
<organism evidence="4 5">
    <name type="scientific">Paxillus involutus ATCC 200175</name>
    <dbReference type="NCBI Taxonomy" id="664439"/>
    <lineage>
        <taxon>Eukaryota</taxon>
        <taxon>Fungi</taxon>
        <taxon>Dikarya</taxon>
        <taxon>Basidiomycota</taxon>
        <taxon>Agaricomycotina</taxon>
        <taxon>Agaricomycetes</taxon>
        <taxon>Agaricomycetidae</taxon>
        <taxon>Boletales</taxon>
        <taxon>Paxilineae</taxon>
        <taxon>Paxillaceae</taxon>
        <taxon>Paxillus</taxon>
    </lineage>
</organism>
<evidence type="ECO:0000256" key="1">
    <source>
        <dbReference type="ARBA" id="ARBA00004123"/>
    </source>
</evidence>
<dbReference type="GO" id="GO:0005634">
    <property type="term" value="C:nucleus"/>
    <property type="evidence" value="ECO:0007669"/>
    <property type="project" value="UniProtKB-SubCell"/>
</dbReference>
<evidence type="ECO:0000313" key="5">
    <source>
        <dbReference type="Proteomes" id="UP000053647"/>
    </source>
</evidence>
<name>A0A0C9SST1_PAXIN</name>
<feature type="compositionally biased region" description="Low complexity" evidence="3">
    <location>
        <begin position="223"/>
        <end position="236"/>
    </location>
</feature>
<dbReference type="EMBL" id="KN819378">
    <property type="protein sequence ID" value="KIJ11494.1"/>
    <property type="molecule type" value="Genomic_DNA"/>
</dbReference>
<dbReference type="GO" id="GO:0001682">
    <property type="term" value="P:tRNA 5'-leader removal"/>
    <property type="evidence" value="ECO:0007669"/>
    <property type="project" value="InterPro"/>
</dbReference>
<dbReference type="HOGENOM" id="CLU_078577_1_0_1"/>
<protein>
    <submittedName>
        <fullName evidence="4">Uncharacterized protein</fullName>
    </submittedName>
</protein>
<dbReference type="SUPFAM" id="SSF101744">
    <property type="entry name" value="Rof/RNase P subunit-like"/>
    <property type="match status" value="1"/>
</dbReference>
<dbReference type="GO" id="GO:0000172">
    <property type="term" value="C:ribonuclease MRP complex"/>
    <property type="evidence" value="ECO:0007669"/>
    <property type="project" value="InterPro"/>
</dbReference>
<dbReference type="InterPro" id="IPR023534">
    <property type="entry name" value="Rof/RNase_P-like"/>
</dbReference>
<gene>
    <name evidence="4" type="ORF">PAXINDRAFT_171742</name>
</gene>
<dbReference type="GO" id="GO:0033204">
    <property type="term" value="F:ribonuclease P RNA binding"/>
    <property type="evidence" value="ECO:0007669"/>
    <property type="project" value="InterPro"/>
</dbReference>
<sequence length="278" mass="31025">MTGEHRLNVVDPYKPITVGKNQRLKLTTEAPFTPTYIQQALTLSSDPAGTYASRVKDRHVLLENPMRESRAKKERAAKQARKQVQGNVKKLKALGRNVAEAKGLWKLEKDATKFNLFVPLHQLWMGYMSELLGLAVPDSSSSLEGKMPSSSSMHAKLVKADLHGSLLTVRQSRNPCLVGLSGIVIHETENAFKIVTRKDQLKLVPKQNSIFALAIPFYSTLPPSSSESEPAQAQQSPPEPLTVLDRPHIEFDLHGNQFCFRSADRSSRKFKSKETIEL</sequence>
<dbReference type="InterPro" id="IPR016848">
    <property type="entry name" value="RNase_P/MRP_Rpp29-subunit"/>
</dbReference>
<dbReference type="InterPro" id="IPR002730">
    <property type="entry name" value="Rpp29/RNP1"/>
</dbReference>
<dbReference type="PANTHER" id="PTHR13348">
    <property type="entry name" value="RIBONUCLEASE P SUBUNIT P29"/>
    <property type="match status" value="1"/>
</dbReference>
<evidence type="ECO:0000256" key="3">
    <source>
        <dbReference type="SAM" id="MobiDB-lite"/>
    </source>
</evidence>
<dbReference type="AlphaFoldDB" id="A0A0C9SST1"/>
<proteinExistence type="inferred from homology"/>
<dbReference type="Proteomes" id="UP000053647">
    <property type="component" value="Unassembled WGS sequence"/>
</dbReference>
<dbReference type="SMART" id="SM00538">
    <property type="entry name" value="POP4"/>
    <property type="match status" value="1"/>
</dbReference>
<comment type="subcellular location">
    <subcellularLocation>
        <location evidence="1">Nucleus</location>
    </subcellularLocation>
</comment>